<comment type="similarity">
    <text evidence="1">Belongs to the LytR/CpsA/Psr (LCP) family.</text>
</comment>
<proteinExistence type="inferred from homology"/>
<dbReference type="InterPro" id="IPR050922">
    <property type="entry name" value="LytR/CpsA/Psr_CW_biosynth"/>
</dbReference>
<protein>
    <recommendedName>
        <fullName evidence="4">Cell envelope-related transcriptional attenuator domain-containing protein</fullName>
    </recommendedName>
</protein>
<keyword evidence="3" id="KW-1133">Transmembrane helix</keyword>
<dbReference type="PANTHER" id="PTHR33392:SF6">
    <property type="entry name" value="POLYISOPRENYL-TEICHOIC ACID--PEPTIDOGLYCAN TEICHOIC ACID TRANSFERASE TAGU"/>
    <property type="match status" value="1"/>
</dbReference>
<evidence type="ECO:0000259" key="4">
    <source>
        <dbReference type="Pfam" id="PF03816"/>
    </source>
</evidence>
<keyword evidence="3" id="KW-0812">Transmembrane</keyword>
<reference evidence="6" key="1">
    <citation type="journal article" date="2019" name="Int. J. Syst. Evol. Microbiol.">
        <title>The Global Catalogue of Microorganisms (GCM) 10K type strain sequencing project: providing services to taxonomists for standard genome sequencing and annotation.</title>
        <authorList>
            <consortium name="The Broad Institute Genomics Platform"/>
            <consortium name="The Broad Institute Genome Sequencing Center for Infectious Disease"/>
            <person name="Wu L."/>
            <person name="Ma J."/>
        </authorList>
    </citation>
    <scope>NUCLEOTIDE SEQUENCE [LARGE SCALE GENOMIC DNA]</scope>
    <source>
        <strain evidence="6">JCM 19125</strain>
    </source>
</reference>
<dbReference type="InterPro" id="IPR004474">
    <property type="entry name" value="LytR_CpsA_psr"/>
</dbReference>
<feature type="region of interest" description="Disordered" evidence="2">
    <location>
        <begin position="554"/>
        <end position="614"/>
    </location>
</feature>
<feature type="compositionally biased region" description="Low complexity" evidence="2">
    <location>
        <begin position="77"/>
        <end position="91"/>
    </location>
</feature>
<gene>
    <name evidence="5" type="ORF">GCM10025789_15740</name>
</gene>
<feature type="domain" description="Cell envelope-related transcriptional attenuator" evidence="4">
    <location>
        <begin position="303"/>
        <end position="482"/>
    </location>
</feature>
<name>A0ABP9FF52_9ACTN</name>
<dbReference type="Proteomes" id="UP001501521">
    <property type="component" value="Unassembled WGS sequence"/>
</dbReference>
<keyword evidence="3" id="KW-0472">Membrane</keyword>
<dbReference type="PANTHER" id="PTHR33392">
    <property type="entry name" value="POLYISOPRENYL-TEICHOIC ACID--PEPTIDOGLYCAN TEICHOIC ACID TRANSFERASE TAGU"/>
    <property type="match status" value="1"/>
</dbReference>
<feature type="transmembrane region" description="Helical" evidence="3">
    <location>
        <begin position="115"/>
        <end position="133"/>
    </location>
</feature>
<dbReference type="Pfam" id="PF03816">
    <property type="entry name" value="LytR_cpsA_psr"/>
    <property type="match status" value="1"/>
</dbReference>
<comment type="caution">
    <text evidence="5">The sequence shown here is derived from an EMBL/GenBank/DDBJ whole genome shotgun (WGS) entry which is preliminary data.</text>
</comment>
<feature type="region of interest" description="Disordered" evidence="2">
    <location>
        <begin position="1"/>
        <end position="104"/>
    </location>
</feature>
<dbReference type="Gene3D" id="3.40.630.190">
    <property type="entry name" value="LCP protein"/>
    <property type="match status" value="1"/>
</dbReference>
<evidence type="ECO:0000256" key="3">
    <source>
        <dbReference type="SAM" id="Phobius"/>
    </source>
</evidence>
<sequence>MSDDKPRRGYSLGDEPDFDLPEEGHEDTSVLRRSLLDDESWFRATSAPPQVPQRAIMARDEWADVPFGEEPKPRPATPASPRSAPSPFVPAEVPIPLEDPAPAVDEKRRKLRTSLLLTAASAVLPGAGLLGAPQRWLKVVGAVTAVGTLAVLGYLLNWALRDTASFATIAVDPVFLGRASLALIVLGLVWVTLIATTHIATRPGGLVHGRRVLGAAVVAALAFGVSAPSALGARYSHDQVLLVERVFGTLSPGEDGVQSTSRPTLATEAAEDPWKGIPRVNVLLLGADGSEARADNVKQFSVRTDTIMVASIDTATGDTLLVQIPRNVQYTPFPDGSEMAEQFPRGFRGEPEADWLVNSIWAKVELDYPDLLQGNTYRGAEALKEGVQGITGLEIDYFMMLDIDGLQQLINAMGGVVVNINEPLPKGTATNCRDEDRCLMPGPNQRLNGYDAMWYARSRKTTSDYSRMARQSCLIDAVIKQANPATMLTSYEGIAQAASHMVTTDIPQRDLKAFVQLAFRVKDAKVQRLVYSPGKNGYSYADPDFDAMRQAVEDALNPPKPSPTAVAPTSAAPTTAAPSKKPTTASPSASATPQELQEGAQTVTDACAWTGEAE</sequence>
<feature type="transmembrane region" description="Helical" evidence="3">
    <location>
        <begin position="139"/>
        <end position="160"/>
    </location>
</feature>
<dbReference type="NCBIfam" id="TIGR00350">
    <property type="entry name" value="lytR_cpsA_psr"/>
    <property type="match status" value="1"/>
</dbReference>
<keyword evidence="6" id="KW-1185">Reference proteome</keyword>
<feature type="transmembrane region" description="Helical" evidence="3">
    <location>
        <begin position="181"/>
        <end position="200"/>
    </location>
</feature>
<evidence type="ECO:0000256" key="1">
    <source>
        <dbReference type="ARBA" id="ARBA00006068"/>
    </source>
</evidence>
<evidence type="ECO:0000256" key="2">
    <source>
        <dbReference type="SAM" id="MobiDB-lite"/>
    </source>
</evidence>
<dbReference type="EMBL" id="BAABLV010000024">
    <property type="protein sequence ID" value="GAA4898617.1"/>
    <property type="molecule type" value="Genomic_DNA"/>
</dbReference>
<feature type="compositionally biased region" description="Low complexity" evidence="2">
    <location>
        <begin position="563"/>
        <end position="593"/>
    </location>
</feature>
<dbReference type="RefSeq" id="WP_345581534.1">
    <property type="nucleotide sequence ID" value="NZ_BAABLV010000024.1"/>
</dbReference>
<feature type="compositionally biased region" description="Basic and acidic residues" evidence="2">
    <location>
        <begin position="22"/>
        <end position="36"/>
    </location>
</feature>
<evidence type="ECO:0000313" key="6">
    <source>
        <dbReference type="Proteomes" id="UP001501521"/>
    </source>
</evidence>
<evidence type="ECO:0000313" key="5">
    <source>
        <dbReference type="EMBL" id="GAA4898617.1"/>
    </source>
</evidence>
<accession>A0ABP9FF52</accession>
<organism evidence="5 6">
    <name type="scientific">Tessaracoccus lubricantis</name>
    <dbReference type="NCBI Taxonomy" id="545543"/>
    <lineage>
        <taxon>Bacteria</taxon>
        <taxon>Bacillati</taxon>
        <taxon>Actinomycetota</taxon>
        <taxon>Actinomycetes</taxon>
        <taxon>Propionibacteriales</taxon>
        <taxon>Propionibacteriaceae</taxon>
        <taxon>Tessaracoccus</taxon>
    </lineage>
</organism>